<dbReference type="AlphaFoldDB" id="A0A7D3XDV0"/>
<dbReference type="SUPFAM" id="SSF160104">
    <property type="entry name" value="Acetoacetate decarboxylase-like"/>
    <property type="match status" value="1"/>
</dbReference>
<keyword evidence="2" id="KW-1185">Reference proteome</keyword>
<reference evidence="1 2" key="1">
    <citation type="submission" date="2020-05" db="EMBL/GenBank/DDBJ databases">
        <title>Erythrobacter mangrovi sp. nov., isolated from rhizosphere soil of mangrove plant (Kandelia candel).</title>
        <authorList>
            <person name="Ye Y.H."/>
        </authorList>
    </citation>
    <scope>NUCLEOTIDE SEQUENCE [LARGE SCALE GENOMIC DNA]</scope>
    <source>
        <strain evidence="1 2">EB310</strain>
    </source>
</reference>
<dbReference type="Proteomes" id="UP000504693">
    <property type="component" value="Chromosome"/>
</dbReference>
<sequence>MIRGPQNIPFAQSSTSEQVPPPYHFPGVTVNAFVWPVDIARVQAYCDQTFNLGTEEERGFTYRPAPMWPYATLLFLDYPVMLSSNPLPQDVGGLPYSDRGIISQTEVFIALPVIRYGTNVRTLITQSTLEWALPFIVVGNPMSSVCGREMLGLGKLLADIETGEGWYPDSFTGTIKLPGWPSLEPNVQMENMEFVSVKTNPVLPTFRTTGSPQASMATLFESREASVAIEEIANISNFINDASLGMIPTNMRTVGLKQYRDAVDVERAIYQSIVTCRARYSNLEQFKIYDETDVHIEFNDTGSFNEILQVFLEVGDTPSNQPFTVKPTAGYRFMADIDFDEMHVIHSFAIDRDNDLPPIPSQSDLTARWARPIKGFFGPMTHPARNPDLEEW</sequence>
<evidence type="ECO:0000313" key="2">
    <source>
        <dbReference type="Proteomes" id="UP000504693"/>
    </source>
</evidence>
<dbReference type="RefSeq" id="WP_173215934.1">
    <property type="nucleotide sequence ID" value="NZ_CP053921.1"/>
</dbReference>
<protein>
    <submittedName>
        <fullName evidence="1">Uncharacterized protein</fullName>
    </submittedName>
</protein>
<accession>A0A7D3XDV0</accession>
<evidence type="ECO:0000313" key="1">
    <source>
        <dbReference type="EMBL" id="QKG72560.1"/>
    </source>
</evidence>
<dbReference type="Gene3D" id="2.40.400.10">
    <property type="entry name" value="Acetoacetate decarboxylase-like"/>
    <property type="match status" value="1"/>
</dbReference>
<organism evidence="1 2">
    <name type="scientific">Erythrobacter mangrovi</name>
    <dbReference type="NCBI Taxonomy" id="2739433"/>
    <lineage>
        <taxon>Bacteria</taxon>
        <taxon>Pseudomonadati</taxon>
        <taxon>Pseudomonadota</taxon>
        <taxon>Alphaproteobacteria</taxon>
        <taxon>Sphingomonadales</taxon>
        <taxon>Erythrobacteraceae</taxon>
        <taxon>Erythrobacter/Porphyrobacter group</taxon>
        <taxon>Erythrobacter</taxon>
    </lineage>
</organism>
<dbReference type="InterPro" id="IPR023375">
    <property type="entry name" value="ADC_dom_sf"/>
</dbReference>
<dbReference type="EMBL" id="CP053921">
    <property type="protein sequence ID" value="QKG72560.1"/>
    <property type="molecule type" value="Genomic_DNA"/>
</dbReference>
<gene>
    <name evidence="1" type="ORF">HQR01_14970</name>
</gene>
<dbReference type="KEGG" id="emv:HQR01_14970"/>
<proteinExistence type="predicted"/>
<name>A0A7D3XDV0_9SPHN</name>